<dbReference type="Proteomes" id="UP000492821">
    <property type="component" value="Unassembled WGS sequence"/>
</dbReference>
<evidence type="ECO:0000313" key="3">
    <source>
        <dbReference type="WBParaSite" id="Pan_g17659.t1"/>
    </source>
</evidence>
<feature type="transmembrane region" description="Helical" evidence="1">
    <location>
        <begin position="21"/>
        <end position="42"/>
    </location>
</feature>
<dbReference type="AlphaFoldDB" id="A0A7E4V7Z3"/>
<sequence>MQTKRKSGYLIRLCFVKFVMSGFKFAVCTFTVAVFTVLVVHVDAISCYNGRNNGTTDTVKIFDDCSYCYLTTIKRLTDTETTKPITTQLCMHFPGLRVMDLNKCQHISRGNTTVEIYWCDRDLCNESCDKADGVIFSDSF</sequence>
<reference evidence="3" key="2">
    <citation type="submission" date="2020-10" db="UniProtKB">
        <authorList>
            <consortium name="WormBaseParasite"/>
        </authorList>
    </citation>
    <scope>IDENTIFICATION</scope>
</reference>
<proteinExistence type="predicted"/>
<evidence type="ECO:0000256" key="1">
    <source>
        <dbReference type="SAM" id="Phobius"/>
    </source>
</evidence>
<keyword evidence="1" id="KW-0472">Membrane</keyword>
<reference evidence="2" key="1">
    <citation type="journal article" date="2013" name="Genetics">
        <title>The draft genome and transcriptome of Panagrellus redivivus are shaped by the harsh demands of a free-living lifestyle.</title>
        <authorList>
            <person name="Srinivasan J."/>
            <person name="Dillman A.R."/>
            <person name="Macchietto M.G."/>
            <person name="Heikkinen L."/>
            <person name="Lakso M."/>
            <person name="Fracchia K.M."/>
            <person name="Antoshechkin I."/>
            <person name="Mortazavi A."/>
            <person name="Wong G."/>
            <person name="Sternberg P.W."/>
        </authorList>
    </citation>
    <scope>NUCLEOTIDE SEQUENCE [LARGE SCALE GENOMIC DNA]</scope>
    <source>
        <strain evidence="2">MT8872</strain>
    </source>
</reference>
<keyword evidence="1" id="KW-1133">Transmembrane helix</keyword>
<keyword evidence="1" id="KW-0812">Transmembrane</keyword>
<evidence type="ECO:0000313" key="2">
    <source>
        <dbReference type="Proteomes" id="UP000492821"/>
    </source>
</evidence>
<name>A0A7E4V7Z3_PANRE</name>
<protein>
    <submittedName>
        <fullName evidence="3">Protein quiver</fullName>
    </submittedName>
</protein>
<keyword evidence="2" id="KW-1185">Reference proteome</keyword>
<accession>A0A7E4V7Z3</accession>
<dbReference type="WBParaSite" id="Pan_g17659.t1">
    <property type="protein sequence ID" value="Pan_g17659.t1"/>
    <property type="gene ID" value="Pan_g17659"/>
</dbReference>
<organism evidence="2 3">
    <name type="scientific">Panagrellus redivivus</name>
    <name type="common">Microworm</name>
    <dbReference type="NCBI Taxonomy" id="6233"/>
    <lineage>
        <taxon>Eukaryota</taxon>
        <taxon>Metazoa</taxon>
        <taxon>Ecdysozoa</taxon>
        <taxon>Nematoda</taxon>
        <taxon>Chromadorea</taxon>
        <taxon>Rhabditida</taxon>
        <taxon>Tylenchina</taxon>
        <taxon>Panagrolaimomorpha</taxon>
        <taxon>Panagrolaimoidea</taxon>
        <taxon>Panagrolaimidae</taxon>
        <taxon>Panagrellus</taxon>
    </lineage>
</organism>